<protein>
    <recommendedName>
        <fullName evidence="10">Copper transport protein</fullName>
    </recommendedName>
</protein>
<dbReference type="GO" id="GO:0005886">
    <property type="term" value="C:plasma membrane"/>
    <property type="evidence" value="ECO:0007669"/>
    <property type="project" value="UniProtKB-SubCell"/>
</dbReference>
<comment type="subcellular location">
    <subcellularLocation>
        <location evidence="1">Cell membrane</location>
        <topology evidence="1">Lipid-anchor</topology>
        <topology evidence="1">GPI-anchor</topology>
    </subcellularLocation>
    <subcellularLocation>
        <location evidence="10">Membrane</location>
        <topology evidence="10">Multi-pass membrane protein</topology>
    </subcellularLocation>
</comment>
<dbReference type="Proteomes" id="UP000602905">
    <property type="component" value="Unassembled WGS sequence"/>
</dbReference>
<keyword evidence="3" id="KW-0336">GPI-anchor</keyword>
<evidence type="ECO:0000256" key="11">
    <source>
        <dbReference type="SAM" id="MobiDB-lite"/>
    </source>
</evidence>
<evidence type="ECO:0000259" key="12">
    <source>
        <dbReference type="Pfam" id="PF20238"/>
    </source>
</evidence>
<sequence length="472" mass="50020">MLTALHAQRHAKLSRAATYTRFGTICITFLRIQCDYSTTPEGVRGPVSRSLRFVGELTKLAIPSSTTPPLMNVIMFALALLSIIPSYTLAQHVHGGNADGMGGVAMIPYLHFTPGDALFFKEWIPKSSGAVGGACVGLFVLAILQRCISAMRGIMEQHWKQRSDALVAARLVLMRDTASADKESEQDTSLTGQPRVPRALKPTLPPFIWSHELARGGMQILQSFFGYALMLAVILSRSQLRENFVDKPGPTVRLSLQKSGVSFISKMMMTRVFAMAAMAASAAAHFTLEWPRTRGFDEDIENQFCGGFPNAGPRSSFPLGASGVVIDSTHDTANVIVLVSFDANPQNITQFSNSSNGAQLTSFVKLEKQGEACIPVNIQSLGLSNVSNGTNATIQIQYDGGDGNLYQCADVTLLSDFTAPSNVSCASSASGTTTSGGAAATSTSPSGSNGALTTQASAGLALGVAGLLAMFF</sequence>
<keyword evidence="9" id="KW-0449">Lipoprotein</keyword>
<evidence type="ECO:0000256" key="3">
    <source>
        <dbReference type="ARBA" id="ARBA00022622"/>
    </source>
</evidence>
<evidence type="ECO:0000256" key="6">
    <source>
        <dbReference type="ARBA" id="ARBA00022989"/>
    </source>
</evidence>
<keyword evidence="6" id="KW-1133">Transmembrane helix</keyword>
<evidence type="ECO:0000256" key="10">
    <source>
        <dbReference type="RuleBase" id="RU367022"/>
    </source>
</evidence>
<comment type="similarity">
    <text evidence="10">Belongs to the copper transporter (Ctr) (TC 1.A.56) family. SLC31A subfamily.</text>
</comment>
<accession>A0A8H7HUT7</accession>
<comment type="caution">
    <text evidence="13">The sequence shown here is derived from an EMBL/GenBank/DDBJ whole genome shotgun (WGS) entry which is preliminary data.</text>
</comment>
<evidence type="ECO:0000256" key="1">
    <source>
        <dbReference type="ARBA" id="ARBA00004609"/>
    </source>
</evidence>
<dbReference type="GO" id="GO:0098552">
    <property type="term" value="C:side of membrane"/>
    <property type="evidence" value="ECO:0007669"/>
    <property type="project" value="UniProtKB-KW"/>
</dbReference>
<keyword evidence="10" id="KW-0186">Copper</keyword>
<keyword evidence="10" id="KW-0187">Copper transport</keyword>
<evidence type="ECO:0000313" key="13">
    <source>
        <dbReference type="EMBL" id="KAF8708244.1"/>
    </source>
</evidence>
<dbReference type="InterPro" id="IPR007274">
    <property type="entry name" value="Cop_transporter"/>
</dbReference>
<keyword evidence="4" id="KW-0812">Transmembrane</keyword>
<keyword evidence="8" id="KW-0325">Glycoprotein</keyword>
<evidence type="ECO:0000256" key="4">
    <source>
        <dbReference type="ARBA" id="ARBA00022692"/>
    </source>
</evidence>
<evidence type="ECO:0000256" key="8">
    <source>
        <dbReference type="ARBA" id="ARBA00023180"/>
    </source>
</evidence>
<dbReference type="AlphaFoldDB" id="A0A8H7HUT7"/>
<gene>
    <name evidence="13" type="ORF">RHS03_04195</name>
</gene>
<feature type="non-terminal residue" evidence="13">
    <location>
        <position position="1"/>
    </location>
</feature>
<evidence type="ECO:0000313" key="14">
    <source>
        <dbReference type="Proteomes" id="UP000602905"/>
    </source>
</evidence>
<organism evidence="13 14">
    <name type="scientific">Rhizoctonia solani</name>
    <dbReference type="NCBI Taxonomy" id="456999"/>
    <lineage>
        <taxon>Eukaryota</taxon>
        <taxon>Fungi</taxon>
        <taxon>Dikarya</taxon>
        <taxon>Basidiomycota</taxon>
        <taxon>Agaricomycotina</taxon>
        <taxon>Agaricomycetes</taxon>
        <taxon>Cantharellales</taxon>
        <taxon>Ceratobasidiaceae</taxon>
        <taxon>Rhizoctonia</taxon>
    </lineage>
</organism>
<keyword evidence="10" id="KW-0406">Ion transport</keyword>
<proteinExistence type="inferred from homology"/>
<dbReference type="Pfam" id="PF04145">
    <property type="entry name" value="Ctr"/>
    <property type="match status" value="1"/>
</dbReference>
<keyword evidence="5" id="KW-0732">Signal</keyword>
<evidence type="ECO:0000256" key="5">
    <source>
        <dbReference type="ARBA" id="ARBA00022729"/>
    </source>
</evidence>
<evidence type="ECO:0000256" key="9">
    <source>
        <dbReference type="ARBA" id="ARBA00023288"/>
    </source>
</evidence>
<keyword evidence="7 10" id="KW-0472">Membrane</keyword>
<dbReference type="PANTHER" id="PTHR34992:SF11">
    <property type="entry name" value="COPPER ACQUISITION FACTOR BIM1-LIKE DOMAIN-CONTAINING PROTEIN"/>
    <property type="match status" value="1"/>
</dbReference>
<dbReference type="PANTHER" id="PTHR34992">
    <property type="entry name" value="HYPHAL ANASTAMOSIS-7 PROTEIN"/>
    <property type="match status" value="1"/>
</dbReference>
<dbReference type="GO" id="GO:0005375">
    <property type="term" value="F:copper ion transmembrane transporter activity"/>
    <property type="evidence" value="ECO:0007669"/>
    <property type="project" value="UniProtKB-UniRule"/>
</dbReference>
<reference evidence="13" key="1">
    <citation type="submission" date="2020-09" db="EMBL/GenBank/DDBJ databases">
        <title>Comparative genome analyses of four rice-infecting Rhizoctonia solani isolates reveal extensive enrichment of homogalacturonan modification genes.</title>
        <authorList>
            <person name="Lee D.-Y."/>
            <person name="Jeon J."/>
            <person name="Kim K.-T."/>
            <person name="Cheong K."/>
            <person name="Song H."/>
            <person name="Choi G."/>
            <person name="Ko J."/>
            <person name="Opiyo S.O."/>
            <person name="Zuo S."/>
            <person name="Madhav S."/>
            <person name="Lee Y.-H."/>
            <person name="Wang G.-L."/>
        </authorList>
    </citation>
    <scope>NUCLEOTIDE SEQUENCE</scope>
    <source>
        <strain evidence="13">AG1-IA WGL</strain>
    </source>
</reference>
<feature type="domain" description="Copper acquisition factor BIM1-like" evidence="12">
    <location>
        <begin position="284"/>
        <end position="428"/>
    </location>
</feature>
<evidence type="ECO:0000256" key="7">
    <source>
        <dbReference type="ARBA" id="ARBA00023136"/>
    </source>
</evidence>
<evidence type="ECO:0000256" key="2">
    <source>
        <dbReference type="ARBA" id="ARBA00022475"/>
    </source>
</evidence>
<name>A0A8H7HUT7_9AGAM</name>
<dbReference type="EMBL" id="JACYCD010000049">
    <property type="protein sequence ID" value="KAF8708244.1"/>
    <property type="molecule type" value="Genomic_DNA"/>
</dbReference>
<feature type="region of interest" description="Disordered" evidence="11">
    <location>
        <begin position="428"/>
        <end position="448"/>
    </location>
</feature>
<keyword evidence="10" id="KW-0813">Transport</keyword>
<dbReference type="InterPro" id="IPR046530">
    <property type="entry name" value="BIM1-like_dom"/>
</dbReference>
<dbReference type="OrthoDB" id="73901at2759"/>
<dbReference type="Pfam" id="PF20238">
    <property type="entry name" value="BIM1-like_dom"/>
    <property type="match status" value="1"/>
</dbReference>
<dbReference type="InterPro" id="IPR046936">
    <property type="entry name" value="BIM1-like"/>
</dbReference>
<keyword evidence="2" id="KW-1003">Cell membrane</keyword>
<dbReference type="CDD" id="cd21176">
    <property type="entry name" value="LPMO_auxiliary-like"/>
    <property type="match status" value="1"/>
</dbReference>